<keyword evidence="5" id="KW-0564">Palmitate</keyword>
<evidence type="ECO:0000256" key="3">
    <source>
        <dbReference type="ARBA" id="ARBA00022729"/>
    </source>
</evidence>
<evidence type="ECO:0000313" key="9">
    <source>
        <dbReference type="Proteomes" id="UP001371224"/>
    </source>
</evidence>
<dbReference type="RefSeq" id="WP_337333173.1">
    <property type="nucleotide sequence ID" value="NZ_JBBDGM010000014.1"/>
</dbReference>
<proteinExistence type="inferred from homology"/>
<dbReference type="Gene3D" id="3.40.190.10">
    <property type="entry name" value="Periplasmic binding protein-like II"/>
    <property type="match status" value="2"/>
</dbReference>
<evidence type="ECO:0000256" key="5">
    <source>
        <dbReference type="ARBA" id="ARBA00023139"/>
    </source>
</evidence>
<evidence type="ECO:0000256" key="4">
    <source>
        <dbReference type="ARBA" id="ARBA00023136"/>
    </source>
</evidence>
<organism evidence="8 9">
    <name type="scientific">Microbacterium bandirmense</name>
    <dbReference type="NCBI Taxonomy" id="3122050"/>
    <lineage>
        <taxon>Bacteria</taxon>
        <taxon>Bacillati</taxon>
        <taxon>Actinomycetota</taxon>
        <taxon>Actinomycetes</taxon>
        <taxon>Micrococcales</taxon>
        <taxon>Microbacteriaceae</taxon>
        <taxon>Microbacterium</taxon>
    </lineage>
</organism>
<protein>
    <submittedName>
        <fullName evidence="8">MetQ/NlpA family ABC transporter substrate-binding protein</fullName>
    </submittedName>
</protein>
<dbReference type="Proteomes" id="UP001371224">
    <property type="component" value="Unassembled WGS sequence"/>
</dbReference>
<keyword evidence="4" id="KW-0472">Membrane</keyword>
<dbReference type="PANTHER" id="PTHR30429:SF1">
    <property type="entry name" value="D-METHIONINE-BINDING LIPOPROTEIN METQ-RELATED"/>
    <property type="match status" value="1"/>
</dbReference>
<comment type="similarity">
    <text evidence="2">Belongs to the NlpA lipoprotein family.</text>
</comment>
<keyword evidence="6" id="KW-0449">Lipoprotein</keyword>
<dbReference type="SUPFAM" id="SSF53850">
    <property type="entry name" value="Periplasmic binding protein-like II"/>
    <property type="match status" value="1"/>
</dbReference>
<feature type="signal peptide" evidence="7">
    <location>
        <begin position="1"/>
        <end position="25"/>
    </location>
</feature>
<keyword evidence="9" id="KW-1185">Reference proteome</keyword>
<dbReference type="EMBL" id="JBBDGM010000014">
    <property type="protein sequence ID" value="MEJ1089527.1"/>
    <property type="molecule type" value="Genomic_DNA"/>
</dbReference>
<comment type="caution">
    <text evidence="8">The sequence shown here is derived from an EMBL/GenBank/DDBJ whole genome shotgun (WGS) entry which is preliminary data.</text>
</comment>
<dbReference type="PANTHER" id="PTHR30429">
    <property type="entry name" value="D-METHIONINE-BINDING LIPOPROTEIN METQ"/>
    <property type="match status" value="1"/>
</dbReference>
<evidence type="ECO:0000256" key="6">
    <source>
        <dbReference type="ARBA" id="ARBA00023288"/>
    </source>
</evidence>
<evidence type="ECO:0000313" key="8">
    <source>
        <dbReference type="EMBL" id="MEJ1089527.1"/>
    </source>
</evidence>
<name>A0ABU8LDW7_9MICO</name>
<evidence type="ECO:0000256" key="7">
    <source>
        <dbReference type="SAM" id="SignalP"/>
    </source>
</evidence>
<reference evidence="8 9" key="1">
    <citation type="submission" date="2024-02" db="EMBL/GenBank/DDBJ databases">
        <authorList>
            <person name="Saticioglu I.B."/>
        </authorList>
    </citation>
    <scope>NUCLEOTIDE SEQUENCE [LARGE SCALE GENOMIC DNA]</scope>
    <source>
        <strain evidence="8 9">Mu-80</strain>
    </source>
</reference>
<evidence type="ECO:0000256" key="2">
    <source>
        <dbReference type="ARBA" id="ARBA00008973"/>
    </source>
</evidence>
<evidence type="ECO:0000256" key="1">
    <source>
        <dbReference type="ARBA" id="ARBA00004635"/>
    </source>
</evidence>
<dbReference type="InterPro" id="IPR004872">
    <property type="entry name" value="Lipoprotein_NlpA"/>
</dbReference>
<sequence>MKKSRAGLLAAVLAATLVATGCAGGADESSDAAAGAPQTLKVAAVMSPMTDVVEAAGEAIEDGYEIELVEVGDYITANTILNSGDVYANFSQHIPYMETFNEANDGTLTGVQPVYNFVIAFYSKTLDDIADLPEGATVAIPDDPSNTGRALKLLAENDVIALDPEVDPYASTVKDIVENPKDVEFLQVPIASLNAAYEEADLVFQWPSHIKALGLTPAEDGLITELDPTHALNVVVQQKDADSAATEALKKAFTSDQVREVIESNGTIETAW</sequence>
<comment type="subcellular location">
    <subcellularLocation>
        <location evidence="1">Membrane</location>
        <topology evidence="1">Lipid-anchor</topology>
    </subcellularLocation>
</comment>
<gene>
    <name evidence="8" type="ORF">WDU99_14515</name>
</gene>
<accession>A0ABU8LDW7</accession>
<dbReference type="PROSITE" id="PS51257">
    <property type="entry name" value="PROKAR_LIPOPROTEIN"/>
    <property type="match status" value="1"/>
</dbReference>
<feature type="chain" id="PRO_5046198365" evidence="7">
    <location>
        <begin position="26"/>
        <end position="272"/>
    </location>
</feature>
<dbReference type="Pfam" id="PF03180">
    <property type="entry name" value="Lipoprotein_9"/>
    <property type="match status" value="1"/>
</dbReference>
<keyword evidence="3 7" id="KW-0732">Signal</keyword>